<proteinExistence type="predicted"/>
<dbReference type="RefSeq" id="WP_117643214.1">
    <property type="nucleotide sequence ID" value="NZ_JAQFDM010000004.1"/>
</dbReference>
<protein>
    <submittedName>
        <fullName evidence="1">Uncharacterized protein</fullName>
    </submittedName>
</protein>
<dbReference type="EMBL" id="QSQR01000005">
    <property type="protein sequence ID" value="RGK46606.1"/>
    <property type="molecule type" value="Genomic_DNA"/>
</dbReference>
<gene>
    <name evidence="1" type="ORF">DXD09_06360</name>
</gene>
<name>A0A8B2YZ83_9LACO</name>
<accession>A0A8B2YZ83</accession>
<dbReference type="AlphaFoldDB" id="A0A8B2YZ83"/>
<dbReference type="Proteomes" id="UP000260790">
    <property type="component" value="Unassembled WGS sequence"/>
</dbReference>
<organism evidence="1 2">
    <name type="scientific">Ligilactobacillus ruminis</name>
    <dbReference type="NCBI Taxonomy" id="1623"/>
    <lineage>
        <taxon>Bacteria</taxon>
        <taxon>Bacillati</taxon>
        <taxon>Bacillota</taxon>
        <taxon>Bacilli</taxon>
        <taxon>Lactobacillales</taxon>
        <taxon>Lactobacillaceae</taxon>
        <taxon>Ligilactobacillus</taxon>
    </lineage>
</organism>
<evidence type="ECO:0000313" key="1">
    <source>
        <dbReference type="EMBL" id="RGK46606.1"/>
    </source>
</evidence>
<comment type="caution">
    <text evidence="1">The sequence shown here is derived from an EMBL/GenBank/DDBJ whole genome shotgun (WGS) entry which is preliminary data.</text>
</comment>
<evidence type="ECO:0000313" key="2">
    <source>
        <dbReference type="Proteomes" id="UP000260790"/>
    </source>
</evidence>
<sequence length="76" mass="9037">MTIDDLKDSMNMCMEITFVYKEKEFFLEPDENSDKWLFFQQGKEDPEYLSYQGVINLKIDGKSLSEVLPMCTYVNY</sequence>
<reference evidence="1 2" key="1">
    <citation type="submission" date="2018-08" db="EMBL/GenBank/DDBJ databases">
        <title>A genome reference for cultivated species of the human gut microbiota.</title>
        <authorList>
            <person name="Zou Y."/>
            <person name="Xue W."/>
            <person name="Luo G."/>
        </authorList>
    </citation>
    <scope>NUCLEOTIDE SEQUENCE [LARGE SCALE GENOMIC DNA]</scope>
    <source>
        <strain evidence="1 2">TF10-9AT</strain>
    </source>
</reference>